<accession>A0ABQ6HUZ8</accession>
<gene>
    <name evidence="2" type="ORF">GCM10025862_33700</name>
</gene>
<sequence length="62" mass="6858">MVTAVRRRVSWETRGRRGRGTDLTSANRQLLMGGCDTLSDRGRAKLKAVLGQDDPTNQIDAE</sequence>
<name>A0ABQ6HUZ8_9MICO</name>
<dbReference type="EMBL" id="BSUJ01000001">
    <property type="protein sequence ID" value="GMA21349.1"/>
    <property type="molecule type" value="Genomic_DNA"/>
</dbReference>
<organism evidence="2 3">
    <name type="scientific">Arsenicicoccus piscis</name>
    <dbReference type="NCBI Taxonomy" id="673954"/>
    <lineage>
        <taxon>Bacteria</taxon>
        <taxon>Bacillati</taxon>
        <taxon>Actinomycetota</taxon>
        <taxon>Actinomycetes</taxon>
        <taxon>Micrococcales</taxon>
        <taxon>Intrasporangiaceae</taxon>
        <taxon>Arsenicicoccus</taxon>
    </lineage>
</organism>
<evidence type="ECO:0000313" key="3">
    <source>
        <dbReference type="Proteomes" id="UP001157109"/>
    </source>
</evidence>
<comment type="caution">
    <text evidence="2">The sequence shown here is derived from an EMBL/GenBank/DDBJ whole genome shotgun (WGS) entry which is preliminary data.</text>
</comment>
<keyword evidence="3" id="KW-1185">Reference proteome</keyword>
<evidence type="ECO:0000256" key="1">
    <source>
        <dbReference type="SAM" id="MobiDB-lite"/>
    </source>
</evidence>
<protein>
    <submittedName>
        <fullName evidence="2">Uncharacterized protein</fullName>
    </submittedName>
</protein>
<dbReference type="Proteomes" id="UP001157109">
    <property type="component" value="Unassembled WGS sequence"/>
</dbReference>
<evidence type="ECO:0000313" key="2">
    <source>
        <dbReference type="EMBL" id="GMA21349.1"/>
    </source>
</evidence>
<feature type="region of interest" description="Disordered" evidence="1">
    <location>
        <begin position="1"/>
        <end position="21"/>
    </location>
</feature>
<reference evidence="3" key="1">
    <citation type="journal article" date="2019" name="Int. J. Syst. Evol. Microbiol.">
        <title>The Global Catalogue of Microorganisms (GCM) 10K type strain sequencing project: providing services to taxonomists for standard genome sequencing and annotation.</title>
        <authorList>
            <consortium name="The Broad Institute Genomics Platform"/>
            <consortium name="The Broad Institute Genome Sequencing Center for Infectious Disease"/>
            <person name="Wu L."/>
            <person name="Ma J."/>
        </authorList>
    </citation>
    <scope>NUCLEOTIDE SEQUENCE [LARGE SCALE GENOMIC DNA]</scope>
    <source>
        <strain evidence="3">NBRC 105830</strain>
    </source>
</reference>
<proteinExistence type="predicted"/>